<gene>
    <name evidence="1" type="ORF">TM448A00751_0003</name>
</gene>
<organism evidence="1">
    <name type="scientific">viral metagenome</name>
    <dbReference type="NCBI Taxonomy" id="1070528"/>
    <lineage>
        <taxon>unclassified sequences</taxon>
        <taxon>metagenomes</taxon>
        <taxon>organismal metagenomes</taxon>
    </lineage>
</organism>
<dbReference type="AlphaFoldDB" id="A0A6H1ZKS3"/>
<name>A0A6H1ZKS3_9ZZZZ</name>
<protein>
    <submittedName>
        <fullName evidence="1">Uncharacterized protein</fullName>
    </submittedName>
</protein>
<sequence length="117" mass="13368">MDPNREFAELVGLRWYPAKSVSLDPNDRLFCGKCGQYVHQEQIDSAVPDYASDPRLVLREMERIGKLEAFIVTLIYTPESNPETIDYDGLIPVEYILNLTGKLRDAAIKFMKEKEGT</sequence>
<proteinExistence type="predicted"/>
<evidence type="ECO:0000313" key="1">
    <source>
        <dbReference type="EMBL" id="QJA47865.1"/>
    </source>
</evidence>
<reference evidence="1" key="1">
    <citation type="submission" date="2020-03" db="EMBL/GenBank/DDBJ databases">
        <title>The deep terrestrial virosphere.</title>
        <authorList>
            <person name="Holmfeldt K."/>
            <person name="Nilsson E."/>
            <person name="Simone D."/>
            <person name="Lopez-Fernandez M."/>
            <person name="Wu X."/>
            <person name="de Brujin I."/>
            <person name="Lundin D."/>
            <person name="Andersson A."/>
            <person name="Bertilsson S."/>
            <person name="Dopson M."/>
        </authorList>
    </citation>
    <scope>NUCLEOTIDE SEQUENCE</scope>
    <source>
        <strain evidence="1">TM448A00751</strain>
    </source>
</reference>
<accession>A0A6H1ZKS3</accession>
<dbReference type="EMBL" id="MT144061">
    <property type="protein sequence ID" value="QJA47865.1"/>
    <property type="molecule type" value="Genomic_DNA"/>
</dbReference>